<feature type="compositionally biased region" description="Polar residues" evidence="6">
    <location>
        <begin position="58"/>
        <end position="67"/>
    </location>
</feature>
<dbReference type="EMBL" id="CAJGYM010000062">
    <property type="protein sequence ID" value="CAD6195905.1"/>
    <property type="molecule type" value="Genomic_DNA"/>
</dbReference>
<dbReference type="AlphaFoldDB" id="A0A8S1HJN1"/>
<evidence type="ECO:0000313" key="9">
    <source>
        <dbReference type="EMBL" id="CAD6195905.1"/>
    </source>
</evidence>
<evidence type="ECO:0000256" key="2">
    <source>
        <dbReference type="ARBA" id="ARBA00001946"/>
    </source>
</evidence>
<dbReference type="InterPro" id="IPR002058">
    <property type="entry name" value="PAP_assoc"/>
</dbReference>
<dbReference type="PANTHER" id="PTHR12271">
    <property type="entry name" value="POLY A POLYMERASE CID PAP -RELATED"/>
    <property type="match status" value="1"/>
</dbReference>
<keyword evidence="10" id="KW-1185">Reference proteome</keyword>
<dbReference type="GO" id="GO:0046872">
    <property type="term" value="F:metal ion binding"/>
    <property type="evidence" value="ECO:0007669"/>
    <property type="project" value="UniProtKB-KW"/>
</dbReference>
<dbReference type="OrthoDB" id="2274644at2759"/>
<comment type="caution">
    <text evidence="9">The sequence shown here is derived from an EMBL/GenBank/DDBJ whole genome shotgun (WGS) entry which is preliminary data.</text>
</comment>
<dbReference type="InterPro" id="IPR043519">
    <property type="entry name" value="NT_sf"/>
</dbReference>
<feature type="domain" description="Poly(A) RNA polymerase mitochondrial-like central palm" evidence="8">
    <location>
        <begin position="243"/>
        <end position="397"/>
    </location>
</feature>
<dbReference type="Gene3D" id="1.10.1410.10">
    <property type="match status" value="1"/>
</dbReference>
<evidence type="ECO:0000259" key="8">
    <source>
        <dbReference type="Pfam" id="PF22600"/>
    </source>
</evidence>
<feature type="domain" description="PAP-associated" evidence="7">
    <location>
        <begin position="486"/>
        <end position="532"/>
    </location>
</feature>
<evidence type="ECO:0000256" key="1">
    <source>
        <dbReference type="ARBA" id="ARBA00001936"/>
    </source>
</evidence>
<accession>A0A8S1HJN1</accession>
<proteinExistence type="predicted"/>
<evidence type="ECO:0000256" key="4">
    <source>
        <dbReference type="ARBA" id="ARBA00022723"/>
    </source>
</evidence>
<dbReference type="GO" id="GO:1990817">
    <property type="term" value="F:poly(A) RNA polymerase activity"/>
    <property type="evidence" value="ECO:0007669"/>
    <property type="project" value="TreeGrafter"/>
</dbReference>
<keyword evidence="3" id="KW-0808">Transferase</keyword>
<gene>
    <name evidence="9" type="ORF">CAUJ_LOCUS11823</name>
</gene>
<dbReference type="Proteomes" id="UP000835052">
    <property type="component" value="Unassembled WGS sequence"/>
</dbReference>
<reference evidence="9" key="1">
    <citation type="submission" date="2020-10" db="EMBL/GenBank/DDBJ databases">
        <authorList>
            <person name="Kikuchi T."/>
        </authorList>
    </citation>
    <scope>NUCLEOTIDE SEQUENCE</scope>
    <source>
        <strain evidence="9">NKZ352</strain>
    </source>
</reference>
<dbReference type="InterPro" id="IPR054708">
    <property type="entry name" value="MTPAP-like_central"/>
</dbReference>
<dbReference type="SUPFAM" id="SSF81631">
    <property type="entry name" value="PAP/OAS1 substrate-binding domain"/>
    <property type="match status" value="1"/>
</dbReference>
<protein>
    <recommendedName>
        <fullName evidence="11">PAP-associated domain-containing protein</fullName>
    </recommendedName>
</protein>
<dbReference type="SUPFAM" id="SSF81301">
    <property type="entry name" value="Nucleotidyltransferase"/>
    <property type="match status" value="1"/>
</dbReference>
<comment type="cofactor">
    <cofactor evidence="1">
        <name>Mn(2+)</name>
        <dbReference type="ChEBI" id="CHEBI:29035"/>
    </cofactor>
</comment>
<evidence type="ECO:0000256" key="5">
    <source>
        <dbReference type="ARBA" id="ARBA00022842"/>
    </source>
</evidence>
<sequence length="573" mass="65104">MGPRNRKAKNAANAIIKEIFDHSLKSNQYVHREDLYNKSYVPNAQRRYNSKRRHRNFPKNQPSTSAQAEKAETQKYFESIRIHAQTNQGSVHLTTGYQKDTVELVTVAEERKSPEGEVIQQAVKRKHIIFGAASDDEGDEPNEKRSNIDPPTTENANISSINVSGFSNDSQISVDDLEEIDSAGEENNEELVVITLSDNSDDESESSKSKMGVYYNASVADSAGRRLQYAVKSETKSLEVLCKQAWDHTKSSIQKKDNLDCKMRARQELQQFFKQALLNNNLMLFAVGSTVNGCGSYNSDVDLCLFTPSENPLPLKKMPPPDRKASLKILQRIRKAYNKSPFRSRIKQITEKWEVIPAKVPIIKMHLRAPYNELEVDINVNNVAGIYNSHLIHYYSQVDVRCSGLALLVKHWAIRNRINDAMHGTLNSYSLILMVVHYLQCGVQPAVLPNLQHLFPHLFSSDTPLEQLVLFQKNWTFLIVQRIKMTLGELLVGFFHYFAIFNFNKNAISIRHGRALPKQGASHIYIEEPFDGGNTARAVCRIEGFRQIVNAFQMASNVFLKPRFTLSDIRVFA</sequence>
<evidence type="ECO:0000256" key="6">
    <source>
        <dbReference type="SAM" id="MobiDB-lite"/>
    </source>
</evidence>
<evidence type="ECO:0000313" key="10">
    <source>
        <dbReference type="Proteomes" id="UP000835052"/>
    </source>
</evidence>
<dbReference type="Gene3D" id="3.30.460.10">
    <property type="entry name" value="Beta Polymerase, domain 2"/>
    <property type="match status" value="1"/>
</dbReference>
<evidence type="ECO:0000256" key="3">
    <source>
        <dbReference type="ARBA" id="ARBA00022679"/>
    </source>
</evidence>
<dbReference type="Pfam" id="PF03828">
    <property type="entry name" value="PAP_assoc"/>
    <property type="match status" value="1"/>
</dbReference>
<keyword evidence="4" id="KW-0479">Metal-binding</keyword>
<organism evidence="9 10">
    <name type="scientific">Caenorhabditis auriculariae</name>
    <dbReference type="NCBI Taxonomy" id="2777116"/>
    <lineage>
        <taxon>Eukaryota</taxon>
        <taxon>Metazoa</taxon>
        <taxon>Ecdysozoa</taxon>
        <taxon>Nematoda</taxon>
        <taxon>Chromadorea</taxon>
        <taxon>Rhabditida</taxon>
        <taxon>Rhabditina</taxon>
        <taxon>Rhabditomorpha</taxon>
        <taxon>Rhabditoidea</taxon>
        <taxon>Rhabditidae</taxon>
        <taxon>Peloderinae</taxon>
        <taxon>Caenorhabditis</taxon>
    </lineage>
</organism>
<feature type="region of interest" description="Disordered" evidence="6">
    <location>
        <begin position="133"/>
        <end position="156"/>
    </location>
</feature>
<dbReference type="Pfam" id="PF22600">
    <property type="entry name" value="MTPAP-like_central"/>
    <property type="match status" value="1"/>
</dbReference>
<name>A0A8S1HJN1_9PELO</name>
<evidence type="ECO:0008006" key="11">
    <source>
        <dbReference type="Google" id="ProtNLM"/>
    </source>
</evidence>
<comment type="cofactor">
    <cofactor evidence="2">
        <name>Mg(2+)</name>
        <dbReference type="ChEBI" id="CHEBI:18420"/>
    </cofactor>
</comment>
<evidence type="ECO:0000259" key="7">
    <source>
        <dbReference type="Pfam" id="PF03828"/>
    </source>
</evidence>
<dbReference type="CDD" id="cd05402">
    <property type="entry name" value="NT_PAP_TUTase"/>
    <property type="match status" value="1"/>
</dbReference>
<feature type="region of interest" description="Disordered" evidence="6">
    <location>
        <begin position="46"/>
        <end position="72"/>
    </location>
</feature>
<feature type="compositionally biased region" description="Basic residues" evidence="6">
    <location>
        <begin position="48"/>
        <end position="57"/>
    </location>
</feature>
<dbReference type="GO" id="GO:0031123">
    <property type="term" value="P:RNA 3'-end processing"/>
    <property type="evidence" value="ECO:0007669"/>
    <property type="project" value="TreeGrafter"/>
</dbReference>
<keyword evidence="5" id="KW-0460">Magnesium</keyword>
<dbReference type="PANTHER" id="PTHR12271:SF117">
    <property type="entry name" value="PAP-ASSOCIATED DOMAIN-CONTAINING PROTEIN"/>
    <property type="match status" value="1"/>
</dbReference>